<evidence type="ECO:0000256" key="5">
    <source>
        <dbReference type="ARBA" id="ARBA00022825"/>
    </source>
</evidence>
<dbReference type="PRINTS" id="PR00839">
    <property type="entry name" value="V8PROTEASE"/>
</dbReference>
<keyword evidence="3" id="KW-0732">Signal</keyword>
<reference evidence="7" key="2">
    <citation type="journal article" date="2023" name="IMA Fungus">
        <title>Comparative genomic study of the Penicillium genus elucidates a diverse pangenome and 15 lateral gene transfer events.</title>
        <authorList>
            <person name="Petersen C."/>
            <person name="Sorensen T."/>
            <person name="Nielsen M.R."/>
            <person name="Sondergaard T.E."/>
            <person name="Sorensen J.L."/>
            <person name="Fitzpatrick D.A."/>
            <person name="Frisvad J.C."/>
            <person name="Nielsen K.L."/>
        </authorList>
    </citation>
    <scope>NUCLEOTIDE SEQUENCE</scope>
    <source>
        <strain evidence="7">IBT 30069</strain>
    </source>
</reference>
<dbReference type="AlphaFoldDB" id="A0A9W9G7G0"/>
<dbReference type="Gene3D" id="2.40.10.10">
    <property type="entry name" value="Trypsin-like serine proteases"/>
    <property type="match status" value="2"/>
</dbReference>
<evidence type="ECO:0000256" key="4">
    <source>
        <dbReference type="ARBA" id="ARBA00022801"/>
    </source>
</evidence>
<organism evidence="7 8">
    <name type="scientific">Penicillium angulare</name>
    <dbReference type="NCBI Taxonomy" id="116970"/>
    <lineage>
        <taxon>Eukaryota</taxon>
        <taxon>Fungi</taxon>
        <taxon>Dikarya</taxon>
        <taxon>Ascomycota</taxon>
        <taxon>Pezizomycotina</taxon>
        <taxon>Eurotiomycetes</taxon>
        <taxon>Eurotiomycetidae</taxon>
        <taxon>Eurotiales</taxon>
        <taxon>Aspergillaceae</taxon>
        <taxon>Penicillium</taxon>
    </lineage>
</organism>
<keyword evidence="8" id="KW-1185">Reference proteome</keyword>
<gene>
    <name evidence="7" type="ORF">N7456_001946</name>
</gene>
<protein>
    <recommendedName>
        <fullName evidence="6">Serine protease</fullName>
        <ecNumber evidence="6">3.4.21.-</ecNumber>
    </recommendedName>
</protein>
<dbReference type="Pfam" id="PF13365">
    <property type="entry name" value="Trypsin_2"/>
    <property type="match status" value="1"/>
</dbReference>
<keyword evidence="5 6" id="KW-0720">Serine protease</keyword>
<dbReference type="GO" id="GO:0006508">
    <property type="term" value="P:proteolysis"/>
    <property type="evidence" value="ECO:0007669"/>
    <property type="project" value="UniProtKB-KW"/>
</dbReference>
<evidence type="ECO:0000256" key="2">
    <source>
        <dbReference type="ARBA" id="ARBA00022670"/>
    </source>
</evidence>
<dbReference type="SUPFAM" id="SSF50494">
    <property type="entry name" value="Trypsin-like serine proteases"/>
    <property type="match status" value="1"/>
</dbReference>
<keyword evidence="2 6" id="KW-0645">Protease</keyword>
<dbReference type="InterPro" id="IPR008256">
    <property type="entry name" value="Peptidase_S1B"/>
</dbReference>
<comment type="similarity">
    <text evidence="1 6">Belongs to the peptidase S1B family.</text>
</comment>
<evidence type="ECO:0000313" key="7">
    <source>
        <dbReference type="EMBL" id="KAJ5113412.1"/>
    </source>
</evidence>
<proteinExistence type="inferred from homology"/>
<dbReference type="PANTHER" id="PTHR15462">
    <property type="entry name" value="SERINE PROTEASE"/>
    <property type="match status" value="1"/>
</dbReference>
<dbReference type="InterPro" id="IPR043504">
    <property type="entry name" value="Peptidase_S1_PA_chymotrypsin"/>
</dbReference>
<dbReference type="EC" id="3.4.21.-" evidence="6"/>
<evidence type="ECO:0000256" key="1">
    <source>
        <dbReference type="ARBA" id="ARBA00008764"/>
    </source>
</evidence>
<dbReference type="EMBL" id="JAPQKH010000002">
    <property type="protein sequence ID" value="KAJ5113412.1"/>
    <property type="molecule type" value="Genomic_DNA"/>
</dbReference>
<sequence length="730" mass="77457">MATSQYAGLAATWTLTTGTPPPTESIVLLQAGNPEAVFQPDHRAKVDENDFKDGGKYRSIVKLEMSYEGMAPGSNMASMGTGWLIRPDLLVTAGHCVYDHSGNNGRGYGRVRVMHCHIGYNGRDSLKDPATQSRFATKIVTTGEWIDSRDNRHRDVAFVQLEAPFNGNLRLFSYVNTPMKAFEMIGVVGYPGDMRLADSDQVEEIGAQMYELFQDIQYNRDDNALKMLQYRLSTFGGQSGSPVLRKKNPQISIGAHCYGGEDKNSASPIGGAYGNDYNAYISTFSASYPTVKSVAGVNFVNPSAITSSVVPAVVPAFPGNGVTVPIVNSVDEEGFFDALKSVVGVVAKVGKVALPFASPLLGPLGGPLSAVAGAALSAVANATGAESVMVDAKQATQNATERAVLAEATLQSVLRITDEHLSQKLFDDMKVTYSELAPHITNLAPKMTPMLKDSALRLAVSQDYLRKGDNVRLSSPRPIMDSTESVSAASGAPSPFVEGLMQATRPVDGEEGFFDGIGSFIGRAVTKAAPYALQGAKIGLQLLNNALAPSGEESVSQTLPDDKNDILAATLLTKRAIMAEAALRAVMKLDKADLARASDNQTESMFGAEGFFDGIKSMVQVIGGAVSKAAPKVIGALLPIAADVLGKKLSGSSNGNNLSSPPLSKNKWSFSDLNSAFKAGAPLEVSSVESIAPAEQFSVNSLPKRVANEFAAPNMDALIFTPNEALYKRF</sequence>
<keyword evidence="4 6" id="KW-0378">Hydrolase</keyword>
<accession>A0A9W9G7G0</accession>
<dbReference type="PANTHER" id="PTHR15462:SF8">
    <property type="entry name" value="SERINE PROTEASE"/>
    <property type="match status" value="1"/>
</dbReference>
<name>A0A9W9G7G0_9EURO</name>
<dbReference type="GO" id="GO:0008236">
    <property type="term" value="F:serine-type peptidase activity"/>
    <property type="evidence" value="ECO:0007669"/>
    <property type="project" value="UniProtKB-KW"/>
</dbReference>
<evidence type="ECO:0000313" key="8">
    <source>
        <dbReference type="Proteomes" id="UP001149165"/>
    </source>
</evidence>
<comment type="caution">
    <text evidence="7">The sequence shown here is derived from an EMBL/GenBank/DDBJ whole genome shotgun (WGS) entry which is preliminary data.</text>
</comment>
<dbReference type="InterPro" id="IPR050966">
    <property type="entry name" value="Glutamyl_endopeptidase"/>
</dbReference>
<dbReference type="Proteomes" id="UP001149165">
    <property type="component" value="Unassembled WGS sequence"/>
</dbReference>
<dbReference type="InterPro" id="IPR009003">
    <property type="entry name" value="Peptidase_S1_PA"/>
</dbReference>
<evidence type="ECO:0000256" key="3">
    <source>
        <dbReference type="ARBA" id="ARBA00022729"/>
    </source>
</evidence>
<reference evidence="7" key="1">
    <citation type="submission" date="2022-11" db="EMBL/GenBank/DDBJ databases">
        <authorList>
            <person name="Petersen C."/>
        </authorList>
    </citation>
    <scope>NUCLEOTIDE SEQUENCE</scope>
    <source>
        <strain evidence="7">IBT 30069</strain>
    </source>
</reference>
<dbReference type="OrthoDB" id="3693942at2759"/>
<evidence type="ECO:0000256" key="6">
    <source>
        <dbReference type="RuleBase" id="RU004296"/>
    </source>
</evidence>